<keyword evidence="3" id="KW-1185">Reference proteome</keyword>
<organism evidence="2 3">
    <name type="scientific">Nitrospira tepida</name>
    <dbReference type="NCBI Taxonomy" id="2973512"/>
    <lineage>
        <taxon>Bacteria</taxon>
        <taxon>Pseudomonadati</taxon>
        <taxon>Nitrospirota</taxon>
        <taxon>Nitrospiria</taxon>
        <taxon>Nitrospirales</taxon>
        <taxon>Nitrospiraceae</taxon>
        <taxon>Nitrospira</taxon>
    </lineage>
</organism>
<reference evidence="2" key="1">
    <citation type="submission" date="2022-10" db="EMBL/GenBank/DDBJ databases">
        <authorList>
            <person name="Koch H."/>
        </authorList>
    </citation>
    <scope>NUCLEOTIDE SEQUENCE</scope>
    <source>
        <strain evidence="2">DNF</strain>
    </source>
</reference>
<evidence type="ECO:0000313" key="2">
    <source>
        <dbReference type="EMBL" id="CAI4033381.1"/>
    </source>
</evidence>
<sequence length="144" mass="16251">MRRLIQLCALSMLLMGLSGCSYLFYPHAKEFAAKAKGATGVETLINLTNMMEGGAKAARAGKGYDQALNDLHNQFHALDDNLCCVEKAVQAQPAYALAVTHNKELWAIFKRVWKFKEDQPQREQHLDLFAAEVKELRDTLQRLK</sequence>
<dbReference type="AlphaFoldDB" id="A0AA86N2N1"/>
<name>A0AA86N2N1_9BACT</name>
<protein>
    <recommendedName>
        <fullName evidence="4">Lipoprotein</fullName>
    </recommendedName>
</protein>
<dbReference type="Proteomes" id="UP001179121">
    <property type="component" value="Chromosome"/>
</dbReference>
<dbReference type="EMBL" id="OX365700">
    <property type="protein sequence ID" value="CAI4033381.1"/>
    <property type="molecule type" value="Genomic_DNA"/>
</dbReference>
<evidence type="ECO:0008006" key="4">
    <source>
        <dbReference type="Google" id="ProtNLM"/>
    </source>
</evidence>
<accession>A0AA86N2N1</accession>
<evidence type="ECO:0000256" key="1">
    <source>
        <dbReference type="SAM" id="SignalP"/>
    </source>
</evidence>
<feature type="chain" id="PRO_5041658317" description="Lipoprotein" evidence="1">
    <location>
        <begin position="24"/>
        <end position="144"/>
    </location>
</feature>
<dbReference type="PROSITE" id="PS51257">
    <property type="entry name" value="PROKAR_LIPOPROTEIN"/>
    <property type="match status" value="1"/>
</dbReference>
<proteinExistence type="predicted"/>
<feature type="signal peptide" evidence="1">
    <location>
        <begin position="1"/>
        <end position="23"/>
    </location>
</feature>
<dbReference type="RefSeq" id="WP_289270531.1">
    <property type="nucleotide sequence ID" value="NZ_OX365700.1"/>
</dbReference>
<gene>
    <name evidence="2" type="ORF">DNFV4_03817</name>
</gene>
<dbReference type="KEGG" id="nti:DNFV4_03817"/>
<keyword evidence="1" id="KW-0732">Signal</keyword>
<evidence type="ECO:0000313" key="3">
    <source>
        <dbReference type="Proteomes" id="UP001179121"/>
    </source>
</evidence>